<dbReference type="RefSeq" id="WP_113989316.1">
    <property type="nucleotide sequence ID" value="NZ_QLST01000010.1"/>
</dbReference>
<reference evidence="1 2" key="1">
    <citation type="submission" date="2018-06" db="EMBL/GenBank/DDBJ databases">
        <title>Flavobacterium tibetense sp. nov., isolated from a wetland YonghuCo on Tibetan Plateau.</title>
        <authorList>
            <person name="Xing P."/>
            <person name="Phurbu D."/>
            <person name="Lu H."/>
        </authorList>
    </citation>
    <scope>NUCLEOTIDE SEQUENCE [LARGE SCALE GENOMIC DNA]</scope>
    <source>
        <strain evidence="1 2">YH5</strain>
    </source>
</reference>
<dbReference type="OrthoDB" id="981005at2"/>
<comment type="caution">
    <text evidence="1">The sequence shown here is derived from an EMBL/GenBank/DDBJ whole genome shotgun (WGS) entry which is preliminary data.</text>
</comment>
<protein>
    <submittedName>
        <fullName evidence="1">Uncharacterized protein</fullName>
    </submittedName>
</protein>
<dbReference type="Proteomes" id="UP000253319">
    <property type="component" value="Unassembled WGS sequence"/>
</dbReference>
<keyword evidence="2" id="KW-1185">Reference proteome</keyword>
<evidence type="ECO:0000313" key="1">
    <source>
        <dbReference type="EMBL" id="RBA28035.1"/>
    </source>
</evidence>
<name>A0A365P0K0_9FLAO</name>
<accession>A0A365P0K0</accession>
<evidence type="ECO:0000313" key="2">
    <source>
        <dbReference type="Proteomes" id="UP000253319"/>
    </source>
</evidence>
<proteinExistence type="predicted"/>
<sequence>MSTTHHIKITDITESDLITIISDLANLYQDSGFTKTISIYRKKGNPEIYSLIFSESPDFERFCYFINYLRYPESIKELNPKVKGYIHKSLIRESGDFKIGEWFQVFVPENDSKYNVVHFINEQNQLFEYDFGGQINNLGNGLFKKDVFYIDDYHFITDIYSEKSFNENFQEIKPWWKFW</sequence>
<dbReference type="AlphaFoldDB" id="A0A365P0K0"/>
<organism evidence="1 2">
    <name type="scientific">Flavobacterium tibetense</name>
    <dbReference type="NCBI Taxonomy" id="2233533"/>
    <lineage>
        <taxon>Bacteria</taxon>
        <taxon>Pseudomonadati</taxon>
        <taxon>Bacteroidota</taxon>
        <taxon>Flavobacteriia</taxon>
        <taxon>Flavobacteriales</taxon>
        <taxon>Flavobacteriaceae</taxon>
        <taxon>Flavobacterium</taxon>
    </lineage>
</organism>
<gene>
    <name evidence="1" type="ORF">DPN68_08965</name>
</gene>
<dbReference type="EMBL" id="QLST01000010">
    <property type="protein sequence ID" value="RBA28035.1"/>
    <property type="molecule type" value="Genomic_DNA"/>
</dbReference>